<dbReference type="EMBL" id="KN825510">
    <property type="protein sequence ID" value="KIK90503.1"/>
    <property type="molecule type" value="Genomic_DNA"/>
</dbReference>
<reference evidence="2" key="2">
    <citation type="submission" date="2015-01" db="EMBL/GenBank/DDBJ databases">
        <title>Evolutionary Origins and Diversification of the Mycorrhizal Mutualists.</title>
        <authorList>
            <consortium name="DOE Joint Genome Institute"/>
            <consortium name="Mycorrhizal Genomics Consortium"/>
            <person name="Kohler A."/>
            <person name="Kuo A."/>
            <person name="Nagy L.G."/>
            <person name="Floudas D."/>
            <person name="Copeland A."/>
            <person name="Barry K.W."/>
            <person name="Cichocki N."/>
            <person name="Veneault-Fourrey C."/>
            <person name="LaButti K."/>
            <person name="Lindquist E.A."/>
            <person name="Lipzen A."/>
            <person name="Lundell T."/>
            <person name="Morin E."/>
            <person name="Murat C."/>
            <person name="Riley R."/>
            <person name="Ohm R."/>
            <person name="Sun H."/>
            <person name="Tunlid A."/>
            <person name="Henrissat B."/>
            <person name="Grigoriev I.V."/>
            <person name="Hibbett D.S."/>
            <person name="Martin F."/>
        </authorList>
    </citation>
    <scope>NUCLEOTIDE SEQUENCE [LARGE SCALE GENOMIC DNA]</scope>
    <source>
        <strain evidence="2">Ve08.2h10</strain>
    </source>
</reference>
<gene>
    <name evidence="1" type="ORF">PAXRUDRAFT_127704</name>
</gene>
<dbReference type="STRING" id="930991.A0A0D0DHX2"/>
<evidence type="ECO:0000313" key="2">
    <source>
        <dbReference type="Proteomes" id="UP000054538"/>
    </source>
</evidence>
<dbReference type="InParanoid" id="A0A0D0DHX2"/>
<reference evidence="1 2" key="1">
    <citation type="submission" date="2014-04" db="EMBL/GenBank/DDBJ databases">
        <authorList>
            <consortium name="DOE Joint Genome Institute"/>
            <person name="Kuo A."/>
            <person name="Kohler A."/>
            <person name="Jargeat P."/>
            <person name="Nagy L.G."/>
            <person name="Floudas D."/>
            <person name="Copeland A."/>
            <person name="Barry K.W."/>
            <person name="Cichocki N."/>
            <person name="Veneault-Fourrey C."/>
            <person name="LaButti K."/>
            <person name="Lindquist E.A."/>
            <person name="Lipzen A."/>
            <person name="Lundell T."/>
            <person name="Morin E."/>
            <person name="Murat C."/>
            <person name="Sun H."/>
            <person name="Tunlid A."/>
            <person name="Henrissat B."/>
            <person name="Grigoriev I.V."/>
            <person name="Hibbett D.S."/>
            <person name="Martin F."/>
            <person name="Nordberg H.P."/>
            <person name="Cantor M.N."/>
            <person name="Hua S.X."/>
        </authorList>
    </citation>
    <scope>NUCLEOTIDE SEQUENCE [LARGE SCALE GENOMIC DNA]</scope>
    <source>
        <strain evidence="1 2">Ve08.2h10</strain>
    </source>
</reference>
<keyword evidence="2" id="KW-1185">Reference proteome</keyword>
<proteinExistence type="predicted"/>
<feature type="non-terminal residue" evidence="1">
    <location>
        <position position="130"/>
    </location>
</feature>
<dbReference type="HOGENOM" id="CLU_138299_1_0_1"/>
<feature type="non-terminal residue" evidence="1">
    <location>
        <position position="1"/>
    </location>
</feature>
<evidence type="ECO:0000313" key="1">
    <source>
        <dbReference type="EMBL" id="KIK90503.1"/>
    </source>
</evidence>
<accession>A0A0D0DHX2</accession>
<dbReference type="AlphaFoldDB" id="A0A0D0DHX2"/>
<dbReference type="OrthoDB" id="4230923at2759"/>
<name>A0A0D0DHX2_9AGAM</name>
<dbReference type="Proteomes" id="UP000054538">
    <property type="component" value="Unassembled WGS sequence"/>
</dbReference>
<sequence length="130" mass="14952">AQNQCVAHVLLHFNDPHPANKVLKEGLYVCKEKLCLHKDKKEPIRCTKCQRWRHITANCHADHDMCTTCGGEHRTNLCDSHNACYCISCKDNNHSISDHHCPAYEQECEALDARHPENTMPYLPTNKSWT</sequence>
<organism evidence="1 2">
    <name type="scientific">Paxillus rubicundulus Ve08.2h10</name>
    <dbReference type="NCBI Taxonomy" id="930991"/>
    <lineage>
        <taxon>Eukaryota</taxon>
        <taxon>Fungi</taxon>
        <taxon>Dikarya</taxon>
        <taxon>Basidiomycota</taxon>
        <taxon>Agaricomycotina</taxon>
        <taxon>Agaricomycetes</taxon>
        <taxon>Agaricomycetidae</taxon>
        <taxon>Boletales</taxon>
        <taxon>Paxilineae</taxon>
        <taxon>Paxillaceae</taxon>
        <taxon>Paxillus</taxon>
    </lineage>
</organism>
<protein>
    <submittedName>
        <fullName evidence="1">Uncharacterized protein</fullName>
    </submittedName>
</protein>